<sequence length="122" mass="13320">MTLRVIDHPICKHVLSLLRDRKTSSAAFCILSGKVTTILALEATRDLPIREIDIVTPLEVSRGVQIAVPVVVVVCFASRDEHGRSGGRSNFGCFGGFRRDGAQRGYSQGEQLLLEASAPERE</sequence>
<dbReference type="Gene3D" id="3.40.50.2020">
    <property type="match status" value="1"/>
</dbReference>
<evidence type="ECO:0000259" key="1">
    <source>
        <dbReference type="Pfam" id="PF14681"/>
    </source>
</evidence>
<organism evidence="2 3">
    <name type="scientific">Candidatus Moanibacter tarae</name>
    <dbReference type="NCBI Taxonomy" id="2200854"/>
    <lineage>
        <taxon>Bacteria</taxon>
        <taxon>Pseudomonadati</taxon>
        <taxon>Verrucomicrobiota</taxon>
        <taxon>Opitutia</taxon>
        <taxon>Puniceicoccales</taxon>
        <taxon>Puniceicoccales incertae sedis</taxon>
        <taxon>Candidatus Moanibacter</taxon>
    </lineage>
</organism>
<evidence type="ECO:0000313" key="3">
    <source>
        <dbReference type="Proteomes" id="UP000247465"/>
    </source>
</evidence>
<dbReference type="InterPro" id="IPR000836">
    <property type="entry name" value="PRTase_dom"/>
</dbReference>
<evidence type="ECO:0000313" key="2">
    <source>
        <dbReference type="EMBL" id="AWT59816.1"/>
    </source>
</evidence>
<gene>
    <name evidence="2" type="primary">upp</name>
    <name evidence="2" type="ORF">DF168_01011</name>
</gene>
<keyword evidence="2" id="KW-0808">Transferase</keyword>
<accession>A0A2Z4AFP8</accession>
<keyword evidence="2" id="KW-0328">Glycosyltransferase</keyword>
<dbReference type="GO" id="GO:0004845">
    <property type="term" value="F:uracil phosphoribosyltransferase activity"/>
    <property type="evidence" value="ECO:0007669"/>
    <property type="project" value="UniProtKB-EC"/>
</dbReference>
<feature type="domain" description="Phosphoribosyltransferase" evidence="1">
    <location>
        <begin position="5"/>
        <end position="69"/>
    </location>
</feature>
<dbReference type="InterPro" id="IPR029057">
    <property type="entry name" value="PRTase-like"/>
</dbReference>
<name>A0A2Z4AFP8_9BACT</name>
<reference evidence="2 3" key="1">
    <citation type="submission" date="2018-06" db="EMBL/GenBank/DDBJ databases">
        <title>Draft Genome Sequence of a Novel Marine Bacterium Related to the Verrucomicrobia.</title>
        <authorList>
            <person name="Vosseberg J."/>
            <person name="Martijn J."/>
            <person name="Ettema T.J.G."/>
        </authorList>
    </citation>
    <scope>NUCLEOTIDE SEQUENCE [LARGE SCALE GENOMIC DNA]</scope>
    <source>
        <strain evidence="2">TARA_B100001123</strain>
    </source>
</reference>
<dbReference type="AlphaFoldDB" id="A0A2Z4AFP8"/>
<dbReference type="Pfam" id="PF14681">
    <property type="entry name" value="UPRTase"/>
    <property type="match status" value="1"/>
</dbReference>
<dbReference type="EMBL" id="CP029803">
    <property type="protein sequence ID" value="AWT59816.1"/>
    <property type="molecule type" value="Genomic_DNA"/>
</dbReference>
<protein>
    <submittedName>
        <fullName evidence="2">Uracil phosphoribosyltransferase</fullName>
        <ecNumber evidence="2">2.4.2.9</ecNumber>
    </submittedName>
</protein>
<dbReference type="SUPFAM" id="SSF53271">
    <property type="entry name" value="PRTase-like"/>
    <property type="match status" value="1"/>
</dbReference>
<proteinExistence type="predicted"/>
<dbReference type="Proteomes" id="UP000247465">
    <property type="component" value="Chromosome"/>
</dbReference>
<dbReference type="EC" id="2.4.2.9" evidence="2"/>
<dbReference type="KEGG" id="mtar:DF168_01011"/>